<comment type="pathway">
    <text evidence="4">Cofactor biosynthesis; (R)-pantothenate biosynthesis; (R)-pantoate from 3-methyl-2-oxobutanoate: step 2/2.</text>
</comment>
<dbReference type="InterPro" id="IPR008927">
    <property type="entry name" value="6-PGluconate_DH-like_C_sf"/>
</dbReference>
<proteinExistence type="inferred from homology"/>
<dbReference type="GO" id="GO:0015940">
    <property type="term" value="P:pantothenate biosynthetic process"/>
    <property type="evidence" value="ECO:0007669"/>
    <property type="project" value="UniProtKB-UniPathway"/>
</dbReference>
<evidence type="ECO:0000256" key="3">
    <source>
        <dbReference type="ARBA" id="ARBA00023002"/>
    </source>
</evidence>
<dbReference type="FunFam" id="3.40.50.720:FF:000307">
    <property type="entry name" value="2-dehydropantoate 2-reductase"/>
    <property type="match status" value="1"/>
</dbReference>
<dbReference type="GO" id="GO:0008677">
    <property type="term" value="F:2-dehydropantoate 2-reductase activity"/>
    <property type="evidence" value="ECO:0007669"/>
    <property type="project" value="UniProtKB-EC"/>
</dbReference>
<comment type="function">
    <text evidence="4">Catalyzes the NADPH-dependent reduction of ketopantoate into pantoic acid.</text>
</comment>
<dbReference type="Gene3D" id="1.10.1040.10">
    <property type="entry name" value="N-(1-d-carboxylethyl)-l-norvaline Dehydrogenase, domain 2"/>
    <property type="match status" value="1"/>
</dbReference>
<reference evidence="8" key="1">
    <citation type="submission" date="2016-11" db="EMBL/GenBank/DDBJ databases">
        <authorList>
            <person name="Varghese N."/>
            <person name="Submissions S."/>
        </authorList>
    </citation>
    <scope>NUCLEOTIDE SEQUENCE [LARGE SCALE GENOMIC DNA]</scope>
    <source>
        <strain evidence="8">USBA-503</strain>
    </source>
</reference>
<evidence type="ECO:0000256" key="1">
    <source>
        <dbReference type="ARBA" id="ARBA00007870"/>
    </source>
</evidence>
<gene>
    <name evidence="7" type="ORF">SAMN05443507_103108</name>
</gene>
<dbReference type="OrthoDB" id="9793586at2"/>
<dbReference type="FunFam" id="1.10.1040.10:FF:000017">
    <property type="entry name" value="2-dehydropantoate 2-reductase"/>
    <property type="match status" value="1"/>
</dbReference>
<dbReference type="InterPro" id="IPR013328">
    <property type="entry name" value="6PGD_dom2"/>
</dbReference>
<evidence type="ECO:0000313" key="7">
    <source>
        <dbReference type="EMBL" id="SHJ75874.1"/>
    </source>
</evidence>
<dbReference type="EMBL" id="FRAF01000003">
    <property type="protein sequence ID" value="SHJ75874.1"/>
    <property type="molecule type" value="Genomic_DNA"/>
</dbReference>
<keyword evidence="3 4" id="KW-0560">Oxidoreductase</keyword>
<feature type="domain" description="Ketopantoate reductase N-terminal" evidence="5">
    <location>
        <begin position="3"/>
        <end position="150"/>
    </location>
</feature>
<dbReference type="InterPro" id="IPR036291">
    <property type="entry name" value="NAD(P)-bd_dom_sf"/>
</dbReference>
<dbReference type="STRING" id="1830138.SAMN05443507_103108"/>
<organism evidence="7 8">
    <name type="scientific">Alicyclobacillus tolerans</name>
    <dbReference type="NCBI Taxonomy" id="90970"/>
    <lineage>
        <taxon>Bacteria</taxon>
        <taxon>Bacillati</taxon>
        <taxon>Bacillota</taxon>
        <taxon>Bacilli</taxon>
        <taxon>Bacillales</taxon>
        <taxon>Alicyclobacillaceae</taxon>
        <taxon>Alicyclobacillus</taxon>
    </lineage>
</organism>
<dbReference type="PANTHER" id="PTHR21708">
    <property type="entry name" value="PROBABLE 2-DEHYDROPANTOATE 2-REDUCTASE"/>
    <property type="match status" value="1"/>
</dbReference>
<dbReference type="UniPathway" id="UPA00028">
    <property type="reaction ID" value="UER00004"/>
</dbReference>
<evidence type="ECO:0000313" key="8">
    <source>
        <dbReference type="Proteomes" id="UP000184016"/>
    </source>
</evidence>
<dbReference type="EC" id="1.1.1.169" evidence="4"/>
<feature type="domain" description="Ketopantoate reductase C-terminal" evidence="6">
    <location>
        <begin position="178"/>
        <end position="299"/>
    </location>
</feature>
<sequence length="315" mass="35421">MRIGILGAGAVGGYFGGRLAMAGVPVRFLVRPKRYQQLREHKLWIHTDDEEWQLELDLAATPEELGHVDVLLVALKNYHLEAAFPTLDEVVKRGARLLPLLNGMDHLDILSERYGAHRVLGGTCYIETTLDEDGHVRKAGPMHDLVFGPRSEEQKEFAEQLYQTMLLGKFRVTLSEQIETEMWRKYTFLTCLSGMTAATRSPVGVFVNDEFSLAYLHSLAEEIIRIARAEGAQLPTEMAKEIAVRMQKASPSLTSSMHRDLEKGLPLELESLQGGFLRRAHKHQIAAPHLAAIYALLHPYIQGKPQHVEWGVTLK</sequence>
<dbReference type="PANTHER" id="PTHR21708:SF26">
    <property type="entry name" value="2-DEHYDROPANTOATE 2-REDUCTASE"/>
    <property type="match status" value="1"/>
</dbReference>
<dbReference type="InterPro" id="IPR003710">
    <property type="entry name" value="ApbA"/>
</dbReference>
<evidence type="ECO:0000256" key="2">
    <source>
        <dbReference type="ARBA" id="ARBA00022857"/>
    </source>
</evidence>
<keyword evidence="8" id="KW-1185">Reference proteome</keyword>
<dbReference type="Gene3D" id="3.40.50.720">
    <property type="entry name" value="NAD(P)-binding Rossmann-like Domain"/>
    <property type="match status" value="1"/>
</dbReference>
<dbReference type="Pfam" id="PF02558">
    <property type="entry name" value="ApbA"/>
    <property type="match status" value="1"/>
</dbReference>
<name>A0A1M6LXC0_9BACL</name>
<dbReference type="AlphaFoldDB" id="A0A1M6LXC0"/>
<dbReference type="GO" id="GO:0005737">
    <property type="term" value="C:cytoplasm"/>
    <property type="evidence" value="ECO:0007669"/>
    <property type="project" value="TreeGrafter"/>
</dbReference>
<keyword evidence="4" id="KW-0566">Pantothenate biosynthesis</keyword>
<protein>
    <recommendedName>
        <fullName evidence="4">2-dehydropantoate 2-reductase</fullName>
        <ecNumber evidence="4">1.1.1.169</ecNumber>
    </recommendedName>
    <alternativeName>
        <fullName evidence="4">Ketopantoate reductase</fullName>
    </alternativeName>
</protein>
<dbReference type="SUPFAM" id="SSF51735">
    <property type="entry name" value="NAD(P)-binding Rossmann-fold domains"/>
    <property type="match status" value="1"/>
</dbReference>
<comment type="similarity">
    <text evidence="1 4">Belongs to the ketopantoate reductase family.</text>
</comment>
<evidence type="ECO:0000259" key="5">
    <source>
        <dbReference type="Pfam" id="PF02558"/>
    </source>
</evidence>
<dbReference type="Proteomes" id="UP000184016">
    <property type="component" value="Unassembled WGS sequence"/>
</dbReference>
<dbReference type="InterPro" id="IPR013752">
    <property type="entry name" value="KPA_reductase"/>
</dbReference>
<dbReference type="InterPro" id="IPR013332">
    <property type="entry name" value="KPR_N"/>
</dbReference>
<keyword evidence="2 4" id="KW-0521">NADP</keyword>
<dbReference type="SUPFAM" id="SSF48179">
    <property type="entry name" value="6-phosphogluconate dehydrogenase C-terminal domain-like"/>
    <property type="match status" value="1"/>
</dbReference>
<accession>A0A1M6LXC0</accession>
<dbReference type="InterPro" id="IPR051402">
    <property type="entry name" value="KPR-Related"/>
</dbReference>
<dbReference type="RefSeq" id="WP_072873017.1">
    <property type="nucleotide sequence ID" value="NZ_FRAF01000003.1"/>
</dbReference>
<evidence type="ECO:0000259" key="6">
    <source>
        <dbReference type="Pfam" id="PF08546"/>
    </source>
</evidence>
<dbReference type="Pfam" id="PF08546">
    <property type="entry name" value="ApbA_C"/>
    <property type="match status" value="1"/>
</dbReference>
<dbReference type="NCBIfam" id="TIGR00745">
    <property type="entry name" value="apbA_panE"/>
    <property type="match status" value="1"/>
</dbReference>
<comment type="catalytic activity">
    <reaction evidence="4">
        <text>(R)-pantoate + NADP(+) = 2-dehydropantoate + NADPH + H(+)</text>
        <dbReference type="Rhea" id="RHEA:16233"/>
        <dbReference type="ChEBI" id="CHEBI:11561"/>
        <dbReference type="ChEBI" id="CHEBI:15378"/>
        <dbReference type="ChEBI" id="CHEBI:15980"/>
        <dbReference type="ChEBI" id="CHEBI:57783"/>
        <dbReference type="ChEBI" id="CHEBI:58349"/>
        <dbReference type="EC" id="1.1.1.169"/>
    </reaction>
</comment>
<evidence type="ECO:0000256" key="4">
    <source>
        <dbReference type="RuleBase" id="RU362068"/>
    </source>
</evidence>